<reference evidence="2" key="1">
    <citation type="submission" date="2020-10" db="EMBL/GenBank/DDBJ databases">
        <authorList>
            <person name="Gilroy R."/>
        </authorList>
    </citation>
    <scope>NUCLEOTIDE SEQUENCE</scope>
    <source>
        <strain evidence="2">ChiSjej1B19-3389</strain>
    </source>
</reference>
<evidence type="ECO:0000256" key="1">
    <source>
        <dbReference type="SAM" id="SignalP"/>
    </source>
</evidence>
<feature type="chain" id="PRO_5039666775" description="Lactococcin 972 family bacteriocin" evidence="1">
    <location>
        <begin position="27"/>
        <end position="131"/>
    </location>
</feature>
<feature type="signal peptide" evidence="1">
    <location>
        <begin position="1"/>
        <end position="26"/>
    </location>
</feature>
<dbReference type="EMBL" id="DVFW01000005">
    <property type="protein sequence ID" value="HIQ79806.1"/>
    <property type="molecule type" value="Genomic_DNA"/>
</dbReference>
<dbReference type="Proteomes" id="UP000886787">
    <property type="component" value="Unassembled WGS sequence"/>
</dbReference>
<proteinExistence type="predicted"/>
<reference evidence="2" key="2">
    <citation type="journal article" date="2021" name="PeerJ">
        <title>Extensive microbial diversity within the chicken gut microbiome revealed by metagenomics and culture.</title>
        <authorList>
            <person name="Gilroy R."/>
            <person name="Ravi A."/>
            <person name="Getino M."/>
            <person name="Pursley I."/>
            <person name="Horton D.L."/>
            <person name="Alikhan N.F."/>
            <person name="Baker D."/>
            <person name="Gharbi K."/>
            <person name="Hall N."/>
            <person name="Watson M."/>
            <person name="Adriaenssens E.M."/>
            <person name="Foster-Nyarko E."/>
            <person name="Jarju S."/>
            <person name="Secka A."/>
            <person name="Antonio M."/>
            <person name="Oren A."/>
            <person name="Chaudhuri R.R."/>
            <person name="La Ragione R."/>
            <person name="Hildebrand F."/>
            <person name="Pallen M.J."/>
        </authorList>
    </citation>
    <scope>NUCLEOTIDE SEQUENCE</scope>
    <source>
        <strain evidence="2">ChiSjej1B19-3389</strain>
    </source>
</reference>
<gene>
    <name evidence="2" type="ORF">IAD32_00795</name>
</gene>
<name>A0A9D1CTL2_9FIRM</name>
<evidence type="ECO:0000313" key="3">
    <source>
        <dbReference type="Proteomes" id="UP000886787"/>
    </source>
</evidence>
<keyword evidence="1" id="KW-0732">Signal</keyword>
<sequence>MRRKKLLAIAAAVLMLSAAATMPVSAASRTFTLNVEQTESTSTLSGYGTGNVEYIKNHASSHDGVNLYLHYKVPGYSYRESHHIFAEPGQTTRPPRWDKATGHSGTTWRGTMNSWWFNGKNCAAEGKFHAF</sequence>
<evidence type="ECO:0000313" key="2">
    <source>
        <dbReference type="EMBL" id="HIQ79806.1"/>
    </source>
</evidence>
<organism evidence="2 3">
    <name type="scientific">Candidatus Scatavimonas merdigallinarum</name>
    <dbReference type="NCBI Taxonomy" id="2840914"/>
    <lineage>
        <taxon>Bacteria</taxon>
        <taxon>Bacillati</taxon>
        <taxon>Bacillota</taxon>
        <taxon>Clostridia</taxon>
        <taxon>Eubacteriales</taxon>
        <taxon>Oscillospiraceae</taxon>
        <taxon>Oscillospiraceae incertae sedis</taxon>
        <taxon>Candidatus Scatavimonas</taxon>
    </lineage>
</organism>
<accession>A0A9D1CTL2</accession>
<comment type="caution">
    <text evidence="2">The sequence shown here is derived from an EMBL/GenBank/DDBJ whole genome shotgun (WGS) entry which is preliminary data.</text>
</comment>
<evidence type="ECO:0008006" key="4">
    <source>
        <dbReference type="Google" id="ProtNLM"/>
    </source>
</evidence>
<protein>
    <recommendedName>
        <fullName evidence="4">Lactococcin 972 family bacteriocin</fullName>
    </recommendedName>
</protein>
<dbReference type="AlphaFoldDB" id="A0A9D1CTL2"/>